<comment type="caution">
    <text evidence="3">The sequence shown here is derived from an EMBL/GenBank/DDBJ whole genome shotgun (WGS) entry which is preliminary data.</text>
</comment>
<dbReference type="EMBL" id="NEXD01000001">
    <property type="protein sequence ID" value="PSN86874.1"/>
    <property type="molecule type" value="Genomic_DNA"/>
</dbReference>
<evidence type="ECO:0000256" key="2">
    <source>
        <dbReference type="HAMAP-Rule" id="MF_00342"/>
    </source>
</evidence>
<dbReference type="Proteomes" id="UP000240569">
    <property type="component" value="Unassembled WGS sequence"/>
</dbReference>
<name>A0A2R6AKI3_9ARCH</name>
<comment type="similarity">
    <text evidence="1 2">Belongs to the UPF0147 family.</text>
</comment>
<reference evidence="3 4" key="1">
    <citation type="submission" date="2017-04" db="EMBL/GenBank/DDBJ databases">
        <title>Novel microbial lineages endemic to geothermal iron-oxide mats fill important gaps in the evolutionary history of Archaea.</title>
        <authorList>
            <person name="Jay Z.J."/>
            <person name="Beam J.P."/>
            <person name="Dlakic M."/>
            <person name="Rusch D.B."/>
            <person name="Kozubal M.A."/>
            <person name="Inskeep W.P."/>
        </authorList>
    </citation>
    <scope>NUCLEOTIDE SEQUENCE [LARGE SCALE GENOMIC DNA]</scope>
    <source>
        <strain evidence="3">BE_D</strain>
    </source>
</reference>
<dbReference type="InterPro" id="IPR023130">
    <property type="entry name" value="Ta0600-like_sf"/>
</dbReference>
<dbReference type="Pfam" id="PF03685">
    <property type="entry name" value="UPF0147"/>
    <property type="match status" value="1"/>
</dbReference>
<dbReference type="InterPro" id="IPR005354">
    <property type="entry name" value="UPF0147"/>
</dbReference>
<evidence type="ECO:0000313" key="3">
    <source>
        <dbReference type="EMBL" id="PSN86874.1"/>
    </source>
</evidence>
<dbReference type="AlphaFoldDB" id="A0A2R6AKI3"/>
<dbReference type="Gene3D" id="1.20.1440.50">
    <property type="entry name" value="Ta0600-like"/>
    <property type="match status" value="1"/>
</dbReference>
<protein>
    <recommendedName>
        <fullName evidence="2">UPF0147 protein B9Q02_00250</fullName>
    </recommendedName>
</protein>
<evidence type="ECO:0000256" key="1">
    <source>
        <dbReference type="ARBA" id="ARBA00005958"/>
    </source>
</evidence>
<dbReference type="HAMAP" id="MF_00342">
    <property type="entry name" value="UPF0147"/>
    <property type="match status" value="1"/>
</dbReference>
<proteinExistence type="inferred from homology"/>
<sequence length="89" mass="9980">MTLKMTNEEKIKQALIILQQISDDNTIPRNIRKTAQEASKILQSKNLTAGVRAANAISLVDQISQDPNMPPHTRVQLWQVVSTLETVKD</sequence>
<accession>A0A2R6AKI3</accession>
<gene>
    <name evidence="3" type="ORF">B9Q02_00250</name>
</gene>
<dbReference type="SUPFAM" id="SSF158436">
    <property type="entry name" value="Ta0600-like"/>
    <property type="match status" value="1"/>
</dbReference>
<dbReference type="NCBIfam" id="NF003319">
    <property type="entry name" value="PRK04330.1"/>
    <property type="match status" value="1"/>
</dbReference>
<evidence type="ECO:0000313" key="4">
    <source>
        <dbReference type="Proteomes" id="UP000240569"/>
    </source>
</evidence>
<organism evidence="3 4">
    <name type="scientific">Candidatus Marsarchaeota G1 archaeon BE_D</name>
    <dbReference type="NCBI Taxonomy" id="1978156"/>
    <lineage>
        <taxon>Archaea</taxon>
        <taxon>Candidatus Marsarchaeota</taxon>
        <taxon>Candidatus Marsarchaeota group 1</taxon>
    </lineage>
</organism>